<dbReference type="Proteomes" id="UP000541444">
    <property type="component" value="Unassembled WGS sequence"/>
</dbReference>
<keyword evidence="3" id="KW-0175">Coiled coil</keyword>
<gene>
    <name evidence="6" type="ORF">GIB67_029839</name>
</gene>
<proteinExistence type="predicted"/>
<dbReference type="PANTHER" id="PTHR24222">
    <property type="entry name" value="ABC TRANSPORTER B FAMILY"/>
    <property type="match status" value="1"/>
</dbReference>
<evidence type="ECO:0000256" key="3">
    <source>
        <dbReference type="SAM" id="Coils"/>
    </source>
</evidence>
<feature type="compositionally biased region" description="Basic and acidic residues" evidence="4">
    <location>
        <begin position="13"/>
        <end position="26"/>
    </location>
</feature>
<reference evidence="6 7" key="1">
    <citation type="journal article" date="2020" name="IScience">
        <title>Genome Sequencing of the Endangered Kingdonia uniflora (Circaeasteraceae, Ranunculales) Reveals Potential Mechanisms of Evolutionary Specialization.</title>
        <authorList>
            <person name="Sun Y."/>
            <person name="Deng T."/>
            <person name="Zhang A."/>
            <person name="Moore M.J."/>
            <person name="Landis J.B."/>
            <person name="Lin N."/>
            <person name="Zhang H."/>
            <person name="Zhang X."/>
            <person name="Huang J."/>
            <person name="Zhang X."/>
            <person name="Sun H."/>
            <person name="Wang H."/>
        </authorList>
    </citation>
    <scope>NUCLEOTIDE SEQUENCE [LARGE SCALE GENOMIC DNA]</scope>
    <source>
        <strain evidence="6">TB1705</strain>
        <tissue evidence="6">Leaf</tissue>
    </source>
</reference>
<dbReference type="SMART" id="SM00382">
    <property type="entry name" value="AAA"/>
    <property type="match status" value="1"/>
</dbReference>
<feature type="compositionally biased region" description="Acidic residues" evidence="4">
    <location>
        <begin position="1"/>
        <end position="10"/>
    </location>
</feature>
<dbReference type="InterPro" id="IPR003439">
    <property type="entry name" value="ABC_transporter-like_ATP-bd"/>
</dbReference>
<feature type="region of interest" description="Disordered" evidence="4">
    <location>
        <begin position="1"/>
        <end position="40"/>
    </location>
</feature>
<feature type="coiled-coil region" evidence="3">
    <location>
        <begin position="301"/>
        <end position="335"/>
    </location>
</feature>
<dbReference type="OrthoDB" id="1164152at2759"/>
<name>A0A7J7NIX0_9MAGN</name>
<evidence type="ECO:0000256" key="2">
    <source>
        <dbReference type="ARBA" id="ARBA00022840"/>
    </source>
</evidence>
<dbReference type="Pfam" id="PF00005">
    <property type="entry name" value="ABC_tran"/>
    <property type="match status" value="1"/>
</dbReference>
<dbReference type="GO" id="GO:0005886">
    <property type="term" value="C:plasma membrane"/>
    <property type="evidence" value="ECO:0007669"/>
    <property type="project" value="TreeGrafter"/>
</dbReference>
<sequence length="639" mass="71625">MHEVSEEEVIEAGVDHEPQVSDREGSGDGEDVEEGEEVCYGEGLETKEILRFKKKYGIPRDVRLEKYQYEMIDQDIPLDGGRYTEERLLVSGNYEFDPKDPEEPLKRKSISSRSMVRIDNLTTDQDQLSAIFQEARLKRLRTKGVEVSIIGGEMSTKNKRAVDASLPMNNPSLTGYNTDTEIDAMFGEFLGKNKRKRKVNVEIPPLLNPKRTTRQSSSEGVEGTDKLVVMVSGLPPRDVLKKDMAECMVRIDSLDTFLGEAQSNLSNIKTVIGEAMGRVEGSGTSWKQTRRRRLHWLRQKKMLENEKKEELAVQKAEFEKEVADVRRSMELEQKKLLDEMKERMNEEKLQKCHEVKMHFKEQFDDAEERKKYYKGVVKAGGLPCDDSSDDDVPQTSDVRGGTEVVDNEMTMEGEGHLLEEVADVQVPEDASNSNGRILSDIRGDIELKNIHFSYPVRPDEQIFNGFSLSILSGTTVALVGESGSGKSTLKWLRDKIGLVSQEPVLFASTIKENIAYGKDGTTLEEIRAAAEFANASKFIDKLPQGLDTSVGEHGTQLSRGQKQRVAIARAILKDPQILLLDEATSALDAKSKLAVQEALDRIMVNRTTVIVAHLLSTVRNVSPSSIGDRLLTEIPILHK</sequence>
<keyword evidence="2" id="KW-0067">ATP-binding</keyword>
<dbReference type="InterPro" id="IPR027417">
    <property type="entry name" value="P-loop_NTPase"/>
</dbReference>
<keyword evidence="7" id="KW-1185">Reference proteome</keyword>
<dbReference type="Gene3D" id="3.40.50.300">
    <property type="entry name" value="P-loop containing nucleotide triphosphate hydrolases"/>
    <property type="match status" value="2"/>
</dbReference>
<organism evidence="6 7">
    <name type="scientific">Kingdonia uniflora</name>
    <dbReference type="NCBI Taxonomy" id="39325"/>
    <lineage>
        <taxon>Eukaryota</taxon>
        <taxon>Viridiplantae</taxon>
        <taxon>Streptophyta</taxon>
        <taxon>Embryophyta</taxon>
        <taxon>Tracheophyta</taxon>
        <taxon>Spermatophyta</taxon>
        <taxon>Magnoliopsida</taxon>
        <taxon>Ranunculales</taxon>
        <taxon>Circaeasteraceae</taxon>
        <taxon>Kingdonia</taxon>
    </lineage>
</organism>
<dbReference type="GO" id="GO:0042626">
    <property type="term" value="F:ATPase-coupled transmembrane transporter activity"/>
    <property type="evidence" value="ECO:0007669"/>
    <property type="project" value="TreeGrafter"/>
</dbReference>
<dbReference type="InterPro" id="IPR039421">
    <property type="entry name" value="Type_1_exporter"/>
</dbReference>
<dbReference type="EMBL" id="JACGCM010000764">
    <property type="protein sequence ID" value="KAF6167201.1"/>
    <property type="molecule type" value="Genomic_DNA"/>
</dbReference>
<evidence type="ECO:0000256" key="1">
    <source>
        <dbReference type="ARBA" id="ARBA00022741"/>
    </source>
</evidence>
<feature type="compositionally biased region" description="Acidic residues" evidence="4">
    <location>
        <begin position="27"/>
        <end position="39"/>
    </location>
</feature>
<accession>A0A7J7NIX0</accession>
<dbReference type="InterPro" id="IPR003593">
    <property type="entry name" value="AAA+_ATPase"/>
</dbReference>
<comment type="caution">
    <text evidence="6">The sequence shown here is derived from an EMBL/GenBank/DDBJ whole genome shotgun (WGS) entry which is preliminary data.</text>
</comment>
<dbReference type="SUPFAM" id="SSF52540">
    <property type="entry name" value="P-loop containing nucleoside triphosphate hydrolases"/>
    <property type="match status" value="1"/>
</dbReference>
<dbReference type="PROSITE" id="PS50893">
    <property type="entry name" value="ABC_TRANSPORTER_2"/>
    <property type="match status" value="1"/>
</dbReference>
<evidence type="ECO:0000313" key="6">
    <source>
        <dbReference type="EMBL" id="KAF6167201.1"/>
    </source>
</evidence>
<protein>
    <recommendedName>
        <fullName evidence="5">ABC transporter domain-containing protein</fullName>
    </recommendedName>
</protein>
<dbReference type="GO" id="GO:0005524">
    <property type="term" value="F:ATP binding"/>
    <property type="evidence" value="ECO:0007669"/>
    <property type="project" value="UniProtKB-KW"/>
</dbReference>
<evidence type="ECO:0000256" key="4">
    <source>
        <dbReference type="SAM" id="MobiDB-lite"/>
    </source>
</evidence>
<dbReference type="GO" id="GO:0016887">
    <property type="term" value="F:ATP hydrolysis activity"/>
    <property type="evidence" value="ECO:0007669"/>
    <property type="project" value="InterPro"/>
</dbReference>
<keyword evidence="1" id="KW-0547">Nucleotide-binding</keyword>
<dbReference type="PANTHER" id="PTHR24222:SF63">
    <property type="entry name" value="ATP BINDING CASSETTE SUBFAMILY B"/>
    <property type="match status" value="1"/>
</dbReference>
<evidence type="ECO:0000259" key="5">
    <source>
        <dbReference type="PROSITE" id="PS50893"/>
    </source>
</evidence>
<dbReference type="AlphaFoldDB" id="A0A7J7NIX0"/>
<evidence type="ECO:0000313" key="7">
    <source>
        <dbReference type="Proteomes" id="UP000541444"/>
    </source>
</evidence>
<feature type="domain" description="ABC transporter" evidence="5">
    <location>
        <begin position="445"/>
        <end position="634"/>
    </location>
</feature>